<feature type="chain" id="PRO_5008581048" description="Fibronectin type-III domain-containing protein" evidence="1">
    <location>
        <begin position="18"/>
        <end position="725"/>
    </location>
</feature>
<dbReference type="PANTHER" id="PTHR24035:SF109">
    <property type="entry name" value="PROTEIN DRAPER"/>
    <property type="match status" value="1"/>
</dbReference>
<evidence type="ECO:0000259" key="2">
    <source>
        <dbReference type="PROSITE" id="PS50853"/>
    </source>
</evidence>
<feature type="signal peptide" evidence="1">
    <location>
        <begin position="1"/>
        <end position="17"/>
    </location>
</feature>
<reference evidence="3" key="1">
    <citation type="submission" date="2015-12" db="EMBL/GenBank/DDBJ databases">
        <title>De novo transcriptome assembly of four potential Pierce s Disease insect vectors from Arizona vineyards.</title>
        <authorList>
            <person name="Tassone E.E."/>
        </authorList>
    </citation>
    <scope>NUCLEOTIDE SEQUENCE</scope>
</reference>
<keyword evidence="1" id="KW-0732">Signal</keyword>
<dbReference type="InterPro" id="IPR052108">
    <property type="entry name" value="MEGF/SIB"/>
</dbReference>
<dbReference type="CDD" id="cd00063">
    <property type="entry name" value="FN3"/>
    <property type="match status" value="2"/>
</dbReference>
<sequence length="725" mass="83068">MFNKAIVFCFIIPSVLLTEIFDVTTIYHVGIEQDETRNKAEIHLLSNAKGLPVNVSDEFIDHGLEKLRPDTFELNDIQTWTTENCDVGTVHNSFFNGDYTLSLDDKFSKIQQLPKMVEIIMNMTHKSKDEDILFKFLIFTKRTNLLKNKDLFYYLSVICKDDTAQHYSRHDYYYYDRYTHYSYFYYIKECRYDDSVYNKNSFTPDENYLTRICSDKHVIGSTSSFSKTLVIDFSDGKWEFFVDSNKNQQIGYYILTDPITPLFYSMSSEYKPSVNILVKEKRVLSVNQNCKLISPYFVPDDDEICLAIIAKAHESIDLFITAENEDNEQFILGKTSDLSLGTWKLVRFTSALNEKLKEKYIRLVITPSKNTTIIEIERISSYSNKDDLVVLNIDHSYGLIPHTVFGKNSGDLKGVQTFNNGIQINNEFICPPGFSGWKCKKACGQNRFGRKCDGICSANSNECKGLKLCVLGLGCQCAPGYSGVSCDIECEAGTYGNNCDQFCGNCIGRKSCDIYTGYCEACTPGYNPPYCKEKYSMVTEGPKVTKITFSEATITPILSNYTGSGIPTIFQIQYKKLEEEKWNSYETHFIPQKFEDEIQLSHNISTTIKELKSGELYNVRIVLFDNNFNSYYGEDVPFTTFQTDCEVPNEPDLTSVNSSTTSFTILWNLKTKNNIQCPVKYYRVSRKENFKWIHQNVTGTSFKLESLLPGITIKVKVQAYTIKGF</sequence>
<dbReference type="InterPro" id="IPR000742">
    <property type="entry name" value="EGF"/>
</dbReference>
<dbReference type="PROSITE" id="PS00022">
    <property type="entry name" value="EGF_1"/>
    <property type="match status" value="1"/>
</dbReference>
<evidence type="ECO:0000313" key="3">
    <source>
        <dbReference type="EMBL" id="JAS20464.1"/>
    </source>
</evidence>
<feature type="non-terminal residue" evidence="3">
    <location>
        <position position="725"/>
    </location>
</feature>
<dbReference type="Gene3D" id="2.60.40.10">
    <property type="entry name" value="Immunoglobulins"/>
    <property type="match status" value="1"/>
</dbReference>
<dbReference type="PANTHER" id="PTHR24035">
    <property type="entry name" value="MULTIPLE EPIDERMAL GROWTH FACTOR-LIKE DOMAINS PROTEIN"/>
    <property type="match status" value="1"/>
</dbReference>
<evidence type="ECO:0000256" key="1">
    <source>
        <dbReference type="SAM" id="SignalP"/>
    </source>
</evidence>
<protein>
    <recommendedName>
        <fullName evidence="2">Fibronectin type-III domain-containing protein</fullName>
    </recommendedName>
</protein>
<dbReference type="EMBL" id="GEDC01016834">
    <property type="protein sequence ID" value="JAS20464.1"/>
    <property type="molecule type" value="Transcribed_RNA"/>
</dbReference>
<dbReference type="Gene3D" id="2.170.300.10">
    <property type="entry name" value="Tie2 ligand-binding domain superfamily"/>
    <property type="match status" value="1"/>
</dbReference>
<dbReference type="InterPro" id="IPR036116">
    <property type="entry name" value="FN3_sf"/>
</dbReference>
<dbReference type="SUPFAM" id="SSF49265">
    <property type="entry name" value="Fibronectin type III"/>
    <property type="match status" value="1"/>
</dbReference>
<name>A0A1B6D441_9HEMI</name>
<organism evidence="3">
    <name type="scientific">Clastoptera arizonana</name>
    <name type="common">Arizona spittle bug</name>
    <dbReference type="NCBI Taxonomy" id="38151"/>
    <lineage>
        <taxon>Eukaryota</taxon>
        <taxon>Metazoa</taxon>
        <taxon>Ecdysozoa</taxon>
        <taxon>Arthropoda</taxon>
        <taxon>Hexapoda</taxon>
        <taxon>Insecta</taxon>
        <taxon>Pterygota</taxon>
        <taxon>Neoptera</taxon>
        <taxon>Paraneoptera</taxon>
        <taxon>Hemiptera</taxon>
        <taxon>Auchenorrhyncha</taxon>
        <taxon>Cercopoidea</taxon>
        <taxon>Clastopteridae</taxon>
        <taxon>Clastoptera</taxon>
    </lineage>
</organism>
<dbReference type="PROSITE" id="PS50853">
    <property type="entry name" value="FN3"/>
    <property type="match status" value="2"/>
</dbReference>
<proteinExistence type="predicted"/>
<accession>A0A1B6D441</accession>
<feature type="domain" description="Fibronectin type-III" evidence="2">
    <location>
        <begin position="538"/>
        <end position="643"/>
    </location>
</feature>
<dbReference type="AlphaFoldDB" id="A0A1B6D441"/>
<gene>
    <name evidence="3" type="ORF">g.30894</name>
</gene>
<dbReference type="InterPro" id="IPR013783">
    <property type="entry name" value="Ig-like_fold"/>
</dbReference>
<feature type="domain" description="Fibronectin type-III" evidence="2">
    <location>
        <begin position="647"/>
        <end position="725"/>
    </location>
</feature>
<dbReference type="InterPro" id="IPR003961">
    <property type="entry name" value="FN3_dom"/>
</dbReference>